<evidence type="ECO:0000256" key="3">
    <source>
        <dbReference type="ARBA" id="ARBA00023054"/>
    </source>
</evidence>
<reference evidence="7 8" key="1">
    <citation type="submission" date="2023-11" db="EMBL/GenBank/DDBJ databases">
        <authorList>
            <person name="Okamura Y."/>
        </authorList>
    </citation>
    <scope>NUCLEOTIDE SEQUENCE [LARGE SCALE GENOMIC DNA]</scope>
</reference>
<keyword evidence="8" id="KW-1185">Reference proteome</keyword>
<organism evidence="7 8">
    <name type="scientific">Leptosia nina</name>
    <dbReference type="NCBI Taxonomy" id="320188"/>
    <lineage>
        <taxon>Eukaryota</taxon>
        <taxon>Metazoa</taxon>
        <taxon>Ecdysozoa</taxon>
        <taxon>Arthropoda</taxon>
        <taxon>Hexapoda</taxon>
        <taxon>Insecta</taxon>
        <taxon>Pterygota</taxon>
        <taxon>Neoptera</taxon>
        <taxon>Endopterygota</taxon>
        <taxon>Lepidoptera</taxon>
        <taxon>Glossata</taxon>
        <taxon>Ditrysia</taxon>
        <taxon>Papilionoidea</taxon>
        <taxon>Pieridae</taxon>
        <taxon>Pierinae</taxon>
        <taxon>Leptosia</taxon>
    </lineage>
</organism>
<gene>
    <name evidence="7" type="ORF">LNINA_LOCUS5065</name>
</gene>
<name>A0AAV1JA56_9NEOP</name>
<evidence type="ECO:0000313" key="7">
    <source>
        <dbReference type="EMBL" id="CAK1545407.1"/>
    </source>
</evidence>
<evidence type="ECO:0000256" key="1">
    <source>
        <dbReference type="ARBA" id="ARBA00004584"/>
    </source>
</evidence>
<feature type="region of interest" description="Disordered" evidence="6">
    <location>
        <begin position="1"/>
        <end position="116"/>
    </location>
</feature>
<dbReference type="InterPro" id="IPR005550">
    <property type="entry name" value="Kinetochore_Ndc80"/>
</dbReference>
<evidence type="ECO:0008006" key="9">
    <source>
        <dbReference type="Google" id="ProtNLM"/>
    </source>
</evidence>
<keyword evidence="4" id="KW-0137">Centromere</keyword>
<proteinExistence type="predicted"/>
<sequence>MSNRYTSLSSVSAVRKSRLEGKPSLLPKPRPPGSIDRQSMDTKRPSTTGFRSSSAEPPRATIGGRLSREPSATKIPFNRRSRSQTGGGEVRHDVATPRRSNQYSTTATPVRTPSQDRDKFNWQISLDRALAFVINKDKRPIQSIDWQRSECARMNVVLASLEVGGLSRPLTIARFVEIVNILLSYISKDAKLNNDNYVVKLPHLTKRLLYPGAMPKSWLRTVNTLHSFPQALALISYLADLLSDIRRPVTDEWLYKSKDDKSRLRRAYLRKCWYRFNYQTNNGFDDLNEEYLQDFKTRVGYNELKVAELQKEVRKCEIDLERTEELDAKEREKEAVIVSRHEHLVEELHQVKNQRSELNSNAVAERARSVALASTRQQLAAEVERSKVQLEQLQKELASQTMTVQERNKLLDKLDFDRRVTDSKQALAKEVSRKLVSKENELALWQKRALDSCVQYKQALVQLAPSAPHLAALAVDETELMSPECVQHMSRAMEQLQREQEALAAKKQERARSKTQMHRRNAQLAEETRSKIAEIKAAIEREQQALELDMAAETAESASWNREELSLQQRADDLRAGHHQYNEVEEQLRLVREREVKQRERVSHMKALVEDARAQSAAALLRAREKRRRLLKESVQAIRERLQH</sequence>
<dbReference type="Gene3D" id="1.10.418.30">
    <property type="entry name" value="Ncd80 complex, Ncd80 subunit"/>
    <property type="match status" value="1"/>
</dbReference>
<evidence type="ECO:0000313" key="8">
    <source>
        <dbReference type="Proteomes" id="UP001497472"/>
    </source>
</evidence>
<feature type="compositionally biased region" description="Polar residues" evidence="6">
    <location>
        <begin position="1"/>
        <end position="12"/>
    </location>
</feature>
<dbReference type="GO" id="GO:0031262">
    <property type="term" value="C:Ndc80 complex"/>
    <property type="evidence" value="ECO:0007669"/>
    <property type="project" value="InterPro"/>
</dbReference>
<comment type="subcellular location">
    <subcellularLocation>
        <location evidence="1">Chromosome</location>
        <location evidence="1">Centromere</location>
    </subcellularLocation>
</comment>
<dbReference type="EMBL" id="CAVLEF010000007">
    <property type="protein sequence ID" value="CAK1545407.1"/>
    <property type="molecule type" value="Genomic_DNA"/>
</dbReference>
<dbReference type="InterPro" id="IPR038273">
    <property type="entry name" value="Ndc80_sf"/>
</dbReference>
<evidence type="ECO:0000256" key="5">
    <source>
        <dbReference type="SAM" id="Coils"/>
    </source>
</evidence>
<feature type="compositionally biased region" description="Polar residues" evidence="6">
    <location>
        <begin position="98"/>
        <end position="113"/>
    </location>
</feature>
<protein>
    <recommendedName>
        <fullName evidence="9">Kinetochore protein NDC80</fullName>
    </recommendedName>
</protein>
<evidence type="ECO:0000256" key="2">
    <source>
        <dbReference type="ARBA" id="ARBA00022454"/>
    </source>
</evidence>
<accession>A0AAV1JA56</accession>
<dbReference type="Proteomes" id="UP001497472">
    <property type="component" value="Unassembled WGS sequence"/>
</dbReference>
<dbReference type="AlphaFoldDB" id="A0AAV1JA56"/>
<feature type="compositionally biased region" description="Polar residues" evidence="6">
    <location>
        <begin position="45"/>
        <end position="55"/>
    </location>
</feature>
<dbReference type="GO" id="GO:0051315">
    <property type="term" value="P:attachment of mitotic spindle microtubules to kinetochore"/>
    <property type="evidence" value="ECO:0007669"/>
    <property type="project" value="InterPro"/>
</dbReference>
<keyword evidence="3 5" id="KW-0175">Coiled coil</keyword>
<feature type="region of interest" description="Disordered" evidence="6">
    <location>
        <begin position="500"/>
        <end position="519"/>
    </location>
</feature>
<keyword evidence="2" id="KW-0158">Chromosome</keyword>
<evidence type="ECO:0000256" key="4">
    <source>
        <dbReference type="ARBA" id="ARBA00023328"/>
    </source>
</evidence>
<dbReference type="PANTHER" id="PTHR10643:SF2">
    <property type="entry name" value="KINETOCHORE PROTEIN NDC80 HOMOLOG"/>
    <property type="match status" value="1"/>
</dbReference>
<evidence type="ECO:0000256" key="6">
    <source>
        <dbReference type="SAM" id="MobiDB-lite"/>
    </source>
</evidence>
<feature type="coiled-coil region" evidence="5">
    <location>
        <begin position="306"/>
        <end position="448"/>
    </location>
</feature>
<dbReference type="PANTHER" id="PTHR10643">
    <property type="entry name" value="KINETOCHORE PROTEIN NDC80"/>
    <property type="match status" value="1"/>
</dbReference>
<comment type="caution">
    <text evidence="7">The sequence shown here is derived from an EMBL/GenBank/DDBJ whole genome shotgun (WGS) entry which is preliminary data.</text>
</comment>
<feature type="compositionally biased region" description="Basic and acidic residues" evidence="6">
    <location>
        <begin position="500"/>
        <end position="512"/>
    </location>
</feature>